<dbReference type="PROSITE" id="PS00388">
    <property type="entry name" value="PROTEASOME_ALPHA_1"/>
    <property type="match status" value="1"/>
</dbReference>
<dbReference type="InterPro" id="IPR029055">
    <property type="entry name" value="Ntn_hydrolases_N"/>
</dbReference>
<dbReference type="InterPro" id="IPR023332">
    <property type="entry name" value="Proteasome_alpha-type"/>
</dbReference>
<reference evidence="8" key="1">
    <citation type="submission" date="2021-01" db="EMBL/GenBank/DDBJ databases">
        <authorList>
            <person name="Corre E."/>
            <person name="Pelletier E."/>
            <person name="Niang G."/>
            <person name="Scheremetjew M."/>
            <person name="Finn R."/>
            <person name="Kale V."/>
            <person name="Holt S."/>
            <person name="Cochrane G."/>
            <person name="Meng A."/>
            <person name="Brown T."/>
            <person name="Cohen L."/>
        </authorList>
    </citation>
    <scope>NUCLEOTIDE SEQUENCE</scope>
    <source>
        <strain evidence="8">CCMP1510</strain>
    </source>
</reference>
<proteinExistence type="inferred from homology"/>
<feature type="domain" description="Proteasome alpha-type subunits" evidence="7">
    <location>
        <begin position="8"/>
        <end position="30"/>
    </location>
</feature>
<dbReference type="PROSITE" id="PS51475">
    <property type="entry name" value="PROTEASOME_ALPHA_2"/>
    <property type="match status" value="1"/>
</dbReference>
<dbReference type="SUPFAM" id="SSF56235">
    <property type="entry name" value="N-terminal nucleophile aminohydrolases (Ntn hydrolases)"/>
    <property type="match status" value="1"/>
</dbReference>
<gene>
    <name evidence="8" type="ORF">ALAG00032_LOCUS1410</name>
</gene>
<comment type="subunit">
    <text evidence="4">The 26S proteasome consists of a 20S proteasome core and two 19S regulatory subunits. The 20S proteasome core is composed of 28 subunits that are arranged in four stacked rings, resulting in a barrel-shaped structure. The two end rings are each formed by seven alpha subunits, and the two central rings are each formed by seven beta subunits. The catalytic chamber with the active sites is on the inside of the barrel.</text>
</comment>
<dbReference type="InterPro" id="IPR050115">
    <property type="entry name" value="Proteasome_alpha"/>
</dbReference>
<dbReference type="GO" id="GO:0019773">
    <property type="term" value="C:proteasome core complex, alpha-subunit complex"/>
    <property type="evidence" value="ECO:0007669"/>
    <property type="project" value="UniProtKB-UniRule"/>
</dbReference>
<dbReference type="CDD" id="cd03753">
    <property type="entry name" value="proteasome_alpha_type_5"/>
    <property type="match status" value="1"/>
</dbReference>
<dbReference type="NCBIfam" id="NF003075">
    <property type="entry name" value="PRK03996.1"/>
    <property type="match status" value="1"/>
</dbReference>
<dbReference type="GO" id="GO:0005634">
    <property type="term" value="C:nucleus"/>
    <property type="evidence" value="ECO:0007669"/>
    <property type="project" value="UniProtKB-SubCell"/>
</dbReference>
<dbReference type="InterPro" id="IPR000426">
    <property type="entry name" value="Proteasome_asu_N"/>
</dbReference>
<evidence type="ECO:0000259" key="7">
    <source>
        <dbReference type="PROSITE" id="PS00388"/>
    </source>
</evidence>
<evidence type="ECO:0000256" key="2">
    <source>
        <dbReference type="ARBA" id="ARBA00022942"/>
    </source>
</evidence>
<dbReference type="InterPro" id="IPR001353">
    <property type="entry name" value="Proteasome_sua/b"/>
</dbReference>
<dbReference type="Pfam" id="PF00227">
    <property type="entry name" value="Proteasome"/>
    <property type="match status" value="1"/>
</dbReference>
<keyword evidence="2 5" id="KW-0647">Proteasome</keyword>
<keyword evidence="3 6" id="KW-0539">Nucleus</keyword>
<accession>A0A7S3JPG8</accession>
<evidence type="ECO:0000313" key="8">
    <source>
        <dbReference type="EMBL" id="CAE0360680.1"/>
    </source>
</evidence>
<dbReference type="SMART" id="SM00948">
    <property type="entry name" value="Proteasome_A_N"/>
    <property type="match status" value="1"/>
</dbReference>
<name>A0A7S3JPG8_9STRA</name>
<dbReference type="Gene3D" id="3.60.20.10">
    <property type="entry name" value="Glutamine Phosphoribosylpyrophosphate, subunit 1, domain 1"/>
    <property type="match status" value="1"/>
</dbReference>
<comment type="similarity">
    <text evidence="5 6">Belongs to the peptidase T1A family.</text>
</comment>
<comment type="subcellular location">
    <subcellularLocation>
        <location evidence="6">Cytoplasm</location>
    </subcellularLocation>
    <subcellularLocation>
        <location evidence="6">Nucleus</location>
    </subcellularLocation>
</comment>
<evidence type="ECO:0000256" key="6">
    <source>
        <dbReference type="RuleBase" id="RU000551"/>
    </source>
</evidence>
<keyword evidence="1 6" id="KW-0963">Cytoplasm</keyword>
<protein>
    <recommendedName>
        <fullName evidence="6">Proteasome subunit alpha type</fullName>
    </recommendedName>
</protein>
<organism evidence="8">
    <name type="scientific">Aureoumbra lagunensis</name>
    <dbReference type="NCBI Taxonomy" id="44058"/>
    <lineage>
        <taxon>Eukaryota</taxon>
        <taxon>Sar</taxon>
        <taxon>Stramenopiles</taxon>
        <taxon>Ochrophyta</taxon>
        <taxon>Pelagophyceae</taxon>
        <taxon>Pelagomonadales</taxon>
        <taxon>Aureoumbra</taxon>
    </lineage>
</organism>
<dbReference type="EMBL" id="HBIJ01002012">
    <property type="protein sequence ID" value="CAE0360680.1"/>
    <property type="molecule type" value="Transcribed_RNA"/>
</dbReference>
<dbReference type="AlphaFoldDB" id="A0A7S3JPG8"/>
<dbReference type="GO" id="GO:0005737">
    <property type="term" value="C:cytoplasm"/>
    <property type="evidence" value="ECO:0007669"/>
    <property type="project" value="UniProtKB-SubCell"/>
</dbReference>
<evidence type="ECO:0000256" key="1">
    <source>
        <dbReference type="ARBA" id="ARBA00022490"/>
    </source>
</evidence>
<dbReference type="Pfam" id="PF10584">
    <property type="entry name" value="Proteasome_A_N"/>
    <property type="match status" value="1"/>
</dbReference>
<evidence type="ECO:0000256" key="5">
    <source>
        <dbReference type="PROSITE-ProRule" id="PRU00808"/>
    </source>
</evidence>
<evidence type="ECO:0000256" key="3">
    <source>
        <dbReference type="ARBA" id="ARBA00023242"/>
    </source>
</evidence>
<dbReference type="PANTHER" id="PTHR11599">
    <property type="entry name" value="PROTEASOME SUBUNIT ALPHA/BETA"/>
    <property type="match status" value="1"/>
</dbReference>
<dbReference type="FunFam" id="3.60.20.10:FF:000015">
    <property type="entry name" value="Proteasome subunit alpha type-5"/>
    <property type="match status" value="1"/>
</dbReference>
<evidence type="ECO:0000256" key="4">
    <source>
        <dbReference type="ARBA" id="ARBA00026071"/>
    </source>
</evidence>
<dbReference type="InterPro" id="IPR033812">
    <property type="entry name" value="Proteasome_alpha_type_5"/>
</dbReference>
<dbReference type="GO" id="GO:0043161">
    <property type="term" value="P:proteasome-mediated ubiquitin-dependent protein catabolic process"/>
    <property type="evidence" value="ECO:0007669"/>
    <property type="project" value="InterPro"/>
</dbReference>
<sequence length="262" mass="28088">MFQARSEYDRGVNTFSPEGRLFQVEYAIQAVKLGSTAVGIKTSEGVVLAVEKRLTSSLLESASVEKILEVDSHIGVAMSGLIADARTLVDHARVESQNHRFTYNEPMNTMALTQSICDLALSFGEDGDDKKMSRPFGVALLIAGYDQSRGPQLYYADPSGTFALYKAKAIGSGGEGAQSNLQELYSDSMSLKDAEVLALSTLKQVMEDKLTDDNIDLASVTAENGFQIYNTEQVHHVVNRLASAPLGSLGAATQVAAAHSSS</sequence>